<dbReference type="OrthoDB" id="9797743at2"/>
<dbReference type="Pfam" id="PF00702">
    <property type="entry name" value="Hydrolase"/>
    <property type="match status" value="1"/>
</dbReference>
<organism evidence="5 6">
    <name type="scientific">Allosphingosinicella deserti</name>
    <dbReference type="NCBI Taxonomy" id="2116704"/>
    <lineage>
        <taxon>Bacteria</taxon>
        <taxon>Pseudomonadati</taxon>
        <taxon>Pseudomonadota</taxon>
        <taxon>Alphaproteobacteria</taxon>
        <taxon>Sphingomonadales</taxon>
        <taxon>Sphingomonadaceae</taxon>
        <taxon>Allosphingosinicella</taxon>
    </lineage>
</organism>
<dbReference type="InterPro" id="IPR036412">
    <property type="entry name" value="HAD-like_sf"/>
</dbReference>
<gene>
    <name evidence="5" type="ORF">C7I55_04425</name>
</gene>
<keyword evidence="6" id="KW-1185">Reference proteome</keyword>
<dbReference type="GO" id="GO:0003824">
    <property type="term" value="F:catalytic activity"/>
    <property type="evidence" value="ECO:0007669"/>
    <property type="project" value="UniProtKB-ARBA"/>
</dbReference>
<evidence type="ECO:0000313" key="5">
    <source>
        <dbReference type="EMBL" id="PSJ41561.1"/>
    </source>
</evidence>
<proteinExistence type="inferred from homology"/>
<dbReference type="GO" id="GO:0046872">
    <property type="term" value="F:metal ion binding"/>
    <property type="evidence" value="ECO:0007669"/>
    <property type="project" value="UniProtKB-KW"/>
</dbReference>
<dbReference type="PANTHER" id="PTHR46193">
    <property type="entry name" value="6-PHOSPHOGLUCONATE PHOSPHATASE"/>
    <property type="match status" value="1"/>
</dbReference>
<comment type="similarity">
    <text evidence="2">Belongs to the HAD-like hydrolase superfamily. CbbY/CbbZ/Gph/YieH family.</text>
</comment>
<dbReference type="Proteomes" id="UP000241167">
    <property type="component" value="Unassembled WGS sequence"/>
</dbReference>
<name>A0A2P7QUC1_9SPHN</name>
<dbReference type="SFLD" id="SFLDS00003">
    <property type="entry name" value="Haloacid_Dehalogenase"/>
    <property type="match status" value="1"/>
</dbReference>
<dbReference type="NCBIfam" id="TIGR01509">
    <property type="entry name" value="HAD-SF-IA-v3"/>
    <property type="match status" value="1"/>
</dbReference>
<dbReference type="EMBL" id="PXYI01000002">
    <property type="protein sequence ID" value="PSJ41561.1"/>
    <property type="molecule type" value="Genomic_DNA"/>
</dbReference>
<dbReference type="AlphaFoldDB" id="A0A2P7QUC1"/>
<comment type="caution">
    <text evidence="5">The sequence shown here is derived from an EMBL/GenBank/DDBJ whole genome shotgun (WGS) entry which is preliminary data.</text>
</comment>
<evidence type="ECO:0000256" key="3">
    <source>
        <dbReference type="ARBA" id="ARBA00022723"/>
    </source>
</evidence>
<evidence type="ECO:0000256" key="2">
    <source>
        <dbReference type="ARBA" id="ARBA00006171"/>
    </source>
</evidence>
<evidence type="ECO:0000256" key="1">
    <source>
        <dbReference type="ARBA" id="ARBA00001946"/>
    </source>
</evidence>
<dbReference type="PANTHER" id="PTHR46193:SF10">
    <property type="entry name" value="6-PHOSPHOGLUCONATE PHOSPHATASE"/>
    <property type="match status" value="1"/>
</dbReference>
<evidence type="ECO:0000256" key="4">
    <source>
        <dbReference type="ARBA" id="ARBA00022842"/>
    </source>
</evidence>
<reference evidence="5 6" key="1">
    <citation type="submission" date="2018-03" db="EMBL/GenBank/DDBJ databases">
        <title>The draft genome of Sphingosinicella sp. GL-C-18.</title>
        <authorList>
            <person name="Liu L."/>
            <person name="Li L."/>
            <person name="Liang L."/>
            <person name="Zhang X."/>
            <person name="Wang T."/>
        </authorList>
    </citation>
    <scope>NUCLEOTIDE SEQUENCE [LARGE SCALE GENOMIC DNA]</scope>
    <source>
        <strain evidence="5 6">GL-C-18</strain>
    </source>
</reference>
<comment type="cofactor">
    <cofactor evidence="1">
        <name>Mg(2+)</name>
        <dbReference type="ChEBI" id="CHEBI:18420"/>
    </cofactor>
</comment>
<dbReference type="Gene3D" id="3.40.50.1000">
    <property type="entry name" value="HAD superfamily/HAD-like"/>
    <property type="match status" value="1"/>
</dbReference>
<dbReference type="InterPro" id="IPR023198">
    <property type="entry name" value="PGP-like_dom2"/>
</dbReference>
<protein>
    <submittedName>
        <fullName evidence="5">Haloacid dehalogenase</fullName>
    </submittedName>
</protein>
<dbReference type="InterPro" id="IPR023214">
    <property type="entry name" value="HAD_sf"/>
</dbReference>
<evidence type="ECO:0000313" key="6">
    <source>
        <dbReference type="Proteomes" id="UP000241167"/>
    </source>
</evidence>
<dbReference type="InterPro" id="IPR051600">
    <property type="entry name" value="Beta-PGM-like"/>
</dbReference>
<dbReference type="Gene3D" id="1.10.150.240">
    <property type="entry name" value="Putative phosphatase, domain 2"/>
    <property type="match status" value="1"/>
</dbReference>
<dbReference type="InterPro" id="IPR006439">
    <property type="entry name" value="HAD-SF_hydro_IA"/>
</dbReference>
<sequence length="222" mass="24015">MKFDALIFDFDGVLLESEYAGNRQIADYLTRIGHPTTPEHSMAHFMGLAGPAFLAAIEQWIGRPLPDDFHVARAEEDARVLEQGLEAVAGAIAFIETLPHALPKAIASSSSTHWIETHLDHLKLRELFQDRIFSGAEHVERGKPAPDLYWLAARNLGVDIRDCVIIEDSPVGVTGAVASGAQVIGLCAGRHCGADHAGRLRSLGVHHIAASFEDVAALLFGQ</sequence>
<dbReference type="RefSeq" id="WP_106511722.1">
    <property type="nucleotide sequence ID" value="NZ_PXYI01000002.1"/>
</dbReference>
<keyword evidence="4" id="KW-0460">Magnesium</keyword>
<keyword evidence="3" id="KW-0479">Metal-binding</keyword>
<accession>A0A2P7QUC1</accession>
<dbReference type="SFLD" id="SFLDG01129">
    <property type="entry name" value="C1.5:_HAD__Beta-PGM__Phosphata"/>
    <property type="match status" value="1"/>
</dbReference>
<dbReference type="SUPFAM" id="SSF56784">
    <property type="entry name" value="HAD-like"/>
    <property type="match status" value="1"/>
</dbReference>